<dbReference type="InterPro" id="IPR013228">
    <property type="entry name" value="PE-PPE_C"/>
</dbReference>
<dbReference type="Pfam" id="PF08237">
    <property type="entry name" value="PE-PPE"/>
    <property type="match status" value="1"/>
</dbReference>
<organism evidence="2 3">
    <name type="scientific">Mycolicibacter acidiphilus</name>
    <dbReference type="NCBI Taxonomy" id="2835306"/>
    <lineage>
        <taxon>Bacteria</taxon>
        <taxon>Bacillati</taxon>
        <taxon>Actinomycetota</taxon>
        <taxon>Actinomycetes</taxon>
        <taxon>Mycobacteriales</taxon>
        <taxon>Mycobacteriaceae</taxon>
        <taxon>Mycolicibacter</taxon>
    </lineage>
</organism>
<protein>
    <submittedName>
        <fullName evidence="2">PE-PPE domain-containing protein</fullName>
    </submittedName>
</protein>
<dbReference type="EMBL" id="JAHCLR010000015">
    <property type="protein sequence ID" value="MBS9533878.1"/>
    <property type="molecule type" value="Genomic_DNA"/>
</dbReference>
<evidence type="ECO:0000313" key="2">
    <source>
        <dbReference type="EMBL" id="MBS9533878.1"/>
    </source>
</evidence>
<dbReference type="Gene3D" id="3.40.50.1820">
    <property type="entry name" value="alpha/beta hydrolase"/>
    <property type="match status" value="1"/>
</dbReference>
<proteinExistence type="predicted"/>
<sequence length="498" mass="52033">MGVAALSLLCAVVLGVTSALTSAVMVGAERFAEQLMAQIRLLADEGWVMSGTGQPDPTVGGYLGAVLDRYLQPSSPLFAGQPTFDGYHFQGLTTPEQFCPFVCIPGQPPLNFGQSLDQGVANLNGAILPQLTAGDNVTVFGYSQSATIATIEANNLIDNAGKAGYPTMDQLGNLHLVLIGDPNNPIGGILDRFQFPDGVGHFSLTPTPQHVPFVNIPVGLAPTPTDHIPTDIYTGEYDGWANFPQDPTNILAVINALIGIETVHGFYPSYTPDELASAVNIGTIGDANFYMIPENLPILQFMFNGGTAGQFFGDFFSPWARLFIDWGYGNAGDPEVNGMFKIAAGANIAGSPFQQEFGVAGGPWAMTPLGELSDASSVTGLFEKMDPLQMLAGVQNALIQSLVAPWADVAAAASGGTLSAGDISTITGIIDTLQVITGYDLINQVDHLLLTGWNDLATSLNVSDILGPDAILTGAAIPGEGLLGLVGAGFDAFNFFGA</sequence>
<name>A0ABS5RHU8_9MYCO</name>
<comment type="caution">
    <text evidence="2">The sequence shown here is derived from an EMBL/GenBank/DDBJ whole genome shotgun (WGS) entry which is preliminary data.</text>
</comment>
<keyword evidence="3" id="KW-1185">Reference proteome</keyword>
<evidence type="ECO:0000259" key="1">
    <source>
        <dbReference type="Pfam" id="PF08237"/>
    </source>
</evidence>
<accession>A0ABS5RHU8</accession>
<feature type="domain" description="PE-PPE" evidence="1">
    <location>
        <begin position="86"/>
        <end position="328"/>
    </location>
</feature>
<reference evidence="2 3" key="1">
    <citation type="submission" date="2021-05" db="EMBL/GenBank/DDBJ databases">
        <title>Mycobacterium acidophilum sp. nov., an extremely acid-tolerant member of the genus Mycobacterium.</title>
        <authorList>
            <person name="Xia J."/>
        </authorList>
    </citation>
    <scope>NUCLEOTIDE SEQUENCE [LARGE SCALE GENOMIC DNA]</scope>
    <source>
        <strain evidence="2 3">M1</strain>
    </source>
</reference>
<dbReference type="Proteomes" id="UP001519535">
    <property type="component" value="Unassembled WGS sequence"/>
</dbReference>
<evidence type="ECO:0000313" key="3">
    <source>
        <dbReference type="Proteomes" id="UP001519535"/>
    </source>
</evidence>
<dbReference type="InterPro" id="IPR029058">
    <property type="entry name" value="AB_hydrolase_fold"/>
</dbReference>
<gene>
    <name evidence="2" type="ORF">KIH27_09810</name>
</gene>